<dbReference type="NCBIfam" id="NF006625">
    <property type="entry name" value="PRK09194.1"/>
    <property type="match status" value="1"/>
</dbReference>
<dbReference type="PRINTS" id="PR01046">
    <property type="entry name" value="TRNASYNTHPRO"/>
</dbReference>
<evidence type="ECO:0000256" key="10">
    <source>
        <dbReference type="HAMAP-Rule" id="MF_01569"/>
    </source>
</evidence>
<name>A0A6G8QFP4_9ACTN</name>
<dbReference type="AlphaFoldDB" id="A0A6G8QFP4"/>
<evidence type="ECO:0000256" key="6">
    <source>
        <dbReference type="ARBA" id="ARBA00022840"/>
    </source>
</evidence>
<dbReference type="InterPro" id="IPR036621">
    <property type="entry name" value="Anticodon-bd_dom_sf"/>
</dbReference>
<evidence type="ECO:0000256" key="1">
    <source>
        <dbReference type="ARBA" id="ARBA00004496"/>
    </source>
</evidence>
<evidence type="ECO:0000256" key="3">
    <source>
        <dbReference type="ARBA" id="ARBA00022490"/>
    </source>
</evidence>
<dbReference type="SUPFAM" id="SSF52954">
    <property type="entry name" value="Class II aaRS ABD-related"/>
    <property type="match status" value="1"/>
</dbReference>
<dbReference type="InterPro" id="IPR007214">
    <property type="entry name" value="YbaK/aa-tRNA-synth-assoc-dom"/>
</dbReference>
<organism evidence="12 13">
    <name type="scientific">Rubrobacter tropicus</name>
    <dbReference type="NCBI Taxonomy" id="2653851"/>
    <lineage>
        <taxon>Bacteria</taxon>
        <taxon>Bacillati</taxon>
        <taxon>Actinomycetota</taxon>
        <taxon>Rubrobacteria</taxon>
        <taxon>Rubrobacterales</taxon>
        <taxon>Rubrobacteraceae</taxon>
        <taxon>Rubrobacter</taxon>
    </lineage>
</organism>
<dbReference type="InterPro" id="IPR002314">
    <property type="entry name" value="aa-tRNA-synt_IIb"/>
</dbReference>
<evidence type="ECO:0000256" key="5">
    <source>
        <dbReference type="ARBA" id="ARBA00022741"/>
    </source>
</evidence>
<dbReference type="PANTHER" id="PTHR42753:SF2">
    <property type="entry name" value="PROLINE--TRNA LIGASE"/>
    <property type="match status" value="1"/>
</dbReference>
<gene>
    <name evidence="10" type="primary">proS</name>
    <name evidence="12" type="ORF">GBA63_21490</name>
</gene>
<comment type="similarity">
    <text evidence="10">Belongs to the class-II aminoacyl-tRNA synthetase family. ProS type 1 subfamily.</text>
</comment>
<dbReference type="InterPro" id="IPR050062">
    <property type="entry name" value="Pro-tRNA_synthetase"/>
</dbReference>
<dbReference type="InterPro" id="IPR036754">
    <property type="entry name" value="YbaK/aa-tRNA-synt-asso_dom_sf"/>
</dbReference>
<dbReference type="GO" id="GO:0002161">
    <property type="term" value="F:aminoacyl-tRNA deacylase activity"/>
    <property type="evidence" value="ECO:0007669"/>
    <property type="project" value="InterPro"/>
</dbReference>
<dbReference type="GO" id="GO:0006433">
    <property type="term" value="P:prolyl-tRNA aminoacylation"/>
    <property type="evidence" value="ECO:0007669"/>
    <property type="project" value="UniProtKB-UniRule"/>
</dbReference>
<evidence type="ECO:0000256" key="8">
    <source>
        <dbReference type="ARBA" id="ARBA00023146"/>
    </source>
</evidence>
<comment type="domain">
    <text evidence="10">Consists of three domains: the N-terminal catalytic domain, the editing domain and the C-terminal anticodon-binding domain.</text>
</comment>
<dbReference type="Proteomes" id="UP000501452">
    <property type="component" value="Chromosome"/>
</dbReference>
<proteinExistence type="inferred from homology"/>
<evidence type="ECO:0000313" key="12">
    <source>
        <dbReference type="EMBL" id="QIN85324.1"/>
    </source>
</evidence>
<feature type="domain" description="Aminoacyl-transfer RNA synthetases class-II family profile" evidence="11">
    <location>
        <begin position="54"/>
        <end position="464"/>
    </location>
</feature>
<dbReference type="HAMAP" id="MF_01569">
    <property type="entry name" value="Pro_tRNA_synth_type1"/>
    <property type="match status" value="1"/>
</dbReference>
<dbReference type="GO" id="GO:0005829">
    <property type="term" value="C:cytosol"/>
    <property type="evidence" value="ECO:0007669"/>
    <property type="project" value="TreeGrafter"/>
</dbReference>
<dbReference type="Pfam" id="PF00587">
    <property type="entry name" value="tRNA-synt_2b"/>
    <property type="match status" value="1"/>
</dbReference>
<dbReference type="SUPFAM" id="SSF55681">
    <property type="entry name" value="Class II aaRS and biotin synthetases"/>
    <property type="match status" value="1"/>
</dbReference>
<comment type="subcellular location">
    <subcellularLocation>
        <location evidence="1 10">Cytoplasm</location>
    </subcellularLocation>
</comment>
<dbReference type="InterPro" id="IPR045864">
    <property type="entry name" value="aa-tRNA-synth_II/BPL/LPL"/>
</dbReference>
<evidence type="ECO:0000256" key="2">
    <source>
        <dbReference type="ARBA" id="ARBA00011738"/>
    </source>
</evidence>
<sequence>MSGLFGRTLREVPAGIEVAGHGLLLRAGFVRQLAAGIFSYLPLAKRSLDKVSGILREEMGACGGQEVSMPVVHPAEVWERSGRYEGTGAELVRLRDRRDRAMVLAMTHEEVVAGLVAEKVGSYQQLPRLVYQIQTKFRDDARPRAGLIRAREFTMKDAYSLDRNETGLDRQYRAIHRAYFRIFGRCGLPAVSVGADVGIMGGSLAHEFMYLSPVGEDTILLCDTCGYTANRQVARFRKPQAGVEEQRPVEKISTSGANTIEALARLLEIPESRTAKAVFLVATVGGEERFVFAVVRGDMDLNETKLANAVGADGLRPARADEIRAVGAEPGYGSPVGVAGVLVVADDAVPGSPNLVAGANQDGFHLLNVNHARDFEADVIADVAAAREGSACPECGAQMRAERGVEVGNIFKLGTRYSEAFGAGYLDRDGERKPVVMGSYGIGLGRLLACIAEEHRDEDGLIWPISVAPYAVHLVSADDGADRLYEELISAGVEVLYDDRRESLGTKFKDADLIGAPIRLTLTTRSIEDGGVEMKLRRETGSRVVPVEGAVAVVKQRISDLEDEILASIPVPTNEP</sequence>
<evidence type="ECO:0000256" key="7">
    <source>
        <dbReference type="ARBA" id="ARBA00022917"/>
    </source>
</evidence>
<dbReference type="CDD" id="cd00861">
    <property type="entry name" value="ProRS_anticodon_short"/>
    <property type="match status" value="1"/>
</dbReference>
<dbReference type="Gene3D" id="3.30.930.10">
    <property type="entry name" value="Bira Bifunctional Protein, Domain 2"/>
    <property type="match status" value="2"/>
</dbReference>
<protein>
    <recommendedName>
        <fullName evidence="10">Proline--tRNA ligase</fullName>
        <ecNumber evidence="10">6.1.1.15</ecNumber>
    </recommendedName>
    <alternativeName>
        <fullName evidence="10">Prolyl-tRNA synthetase</fullName>
        <shortName evidence="10">ProRS</shortName>
    </alternativeName>
</protein>
<keyword evidence="4 10" id="KW-0436">Ligase</keyword>
<dbReference type="InterPro" id="IPR004500">
    <property type="entry name" value="Pro-tRNA-synth_IIa_bac-type"/>
</dbReference>
<evidence type="ECO:0000259" key="11">
    <source>
        <dbReference type="PROSITE" id="PS50862"/>
    </source>
</evidence>
<dbReference type="Pfam" id="PF04073">
    <property type="entry name" value="tRNA_edit"/>
    <property type="match status" value="1"/>
</dbReference>
<keyword evidence="13" id="KW-1185">Reference proteome</keyword>
<dbReference type="InterPro" id="IPR004154">
    <property type="entry name" value="Anticodon-bd"/>
</dbReference>
<keyword evidence="8 10" id="KW-0030">Aminoacyl-tRNA synthetase</keyword>
<dbReference type="PANTHER" id="PTHR42753">
    <property type="entry name" value="MITOCHONDRIAL RIBOSOME PROTEIN L39/PROLYL-TRNA LIGASE FAMILY MEMBER"/>
    <property type="match status" value="1"/>
</dbReference>
<dbReference type="GO" id="GO:0004827">
    <property type="term" value="F:proline-tRNA ligase activity"/>
    <property type="evidence" value="ECO:0007669"/>
    <property type="project" value="UniProtKB-UniRule"/>
</dbReference>
<evidence type="ECO:0000313" key="13">
    <source>
        <dbReference type="Proteomes" id="UP000501452"/>
    </source>
</evidence>
<evidence type="ECO:0000256" key="9">
    <source>
        <dbReference type="ARBA" id="ARBA00047671"/>
    </source>
</evidence>
<dbReference type="SUPFAM" id="SSF55826">
    <property type="entry name" value="YbaK/ProRS associated domain"/>
    <property type="match status" value="1"/>
</dbReference>
<dbReference type="InterPro" id="IPR044140">
    <property type="entry name" value="ProRS_anticodon_short"/>
</dbReference>
<accession>A0A6G8QFP4</accession>
<comment type="function">
    <text evidence="10">Catalyzes the attachment of proline to tRNA(Pro) in a two-step reaction: proline is first activated by ATP to form Pro-AMP and then transferred to the acceptor end of tRNA(Pro). As ProRS can inadvertently accommodate and process non-cognate amino acids such as alanine and cysteine, to avoid such errors it has two additional distinct editing activities against alanine. One activity is designated as 'pretransfer' editing and involves the tRNA(Pro)-independent hydrolysis of activated Ala-AMP. The other activity is designated 'posttransfer' editing and involves deacylation of mischarged Ala-tRNA(Pro). The misacylated Cys-tRNA(Pro) is not edited by ProRS.</text>
</comment>
<comment type="catalytic activity">
    <reaction evidence="9 10">
        <text>tRNA(Pro) + L-proline + ATP = L-prolyl-tRNA(Pro) + AMP + diphosphate</text>
        <dbReference type="Rhea" id="RHEA:14305"/>
        <dbReference type="Rhea" id="RHEA-COMP:9700"/>
        <dbReference type="Rhea" id="RHEA-COMP:9702"/>
        <dbReference type="ChEBI" id="CHEBI:30616"/>
        <dbReference type="ChEBI" id="CHEBI:33019"/>
        <dbReference type="ChEBI" id="CHEBI:60039"/>
        <dbReference type="ChEBI" id="CHEBI:78442"/>
        <dbReference type="ChEBI" id="CHEBI:78532"/>
        <dbReference type="ChEBI" id="CHEBI:456215"/>
        <dbReference type="EC" id="6.1.1.15"/>
    </reaction>
</comment>
<dbReference type="KEGG" id="rub:GBA63_21490"/>
<dbReference type="CDD" id="cd04334">
    <property type="entry name" value="ProRS-INS"/>
    <property type="match status" value="1"/>
</dbReference>
<dbReference type="GO" id="GO:0005524">
    <property type="term" value="F:ATP binding"/>
    <property type="evidence" value="ECO:0007669"/>
    <property type="project" value="UniProtKB-UniRule"/>
</dbReference>
<keyword evidence="7 10" id="KW-0648">Protein biosynthesis</keyword>
<dbReference type="RefSeq" id="WP_166180508.1">
    <property type="nucleotide sequence ID" value="NZ_CP045119.1"/>
</dbReference>
<dbReference type="NCBIfam" id="TIGR00409">
    <property type="entry name" value="proS_fam_II"/>
    <property type="match status" value="1"/>
</dbReference>
<dbReference type="InterPro" id="IPR023717">
    <property type="entry name" value="Pro-tRNA-Synthase_IIa_type1"/>
</dbReference>
<dbReference type="EMBL" id="CP045119">
    <property type="protein sequence ID" value="QIN85324.1"/>
    <property type="molecule type" value="Genomic_DNA"/>
</dbReference>
<dbReference type="InterPro" id="IPR006195">
    <property type="entry name" value="aa-tRNA-synth_II"/>
</dbReference>
<dbReference type="EC" id="6.1.1.15" evidence="10"/>
<reference evidence="12 13" key="1">
    <citation type="submission" date="2019-10" db="EMBL/GenBank/DDBJ databases">
        <title>Rubrobacter sp nov SCSIO 52090 isolated from a deep-sea sediment in the South China Sea.</title>
        <authorList>
            <person name="Chen R.W."/>
        </authorList>
    </citation>
    <scope>NUCLEOTIDE SEQUENCE [LARGE SCALE GENOMIC DNA]</scope>
    <source>
        <strain evidence="12 13">SCSIO 52909</strain>
    </source>
</reference>
<keyword evidence="5 10" id="KW-0547">Nucleotide-binding</keyword>
<keyword evidence="6 10" id="KW-0067">ATP-binding</keyword>
<keyword evidence="3 10" id="KW-0963">Cytoplasm</keyword>
<evidence type="ECO:0000256" key="4">
    <source>
        <dbReference type="ARBA" id="ARBA00022598"/>
    </source>
</evidence>
<dbReference type="PROSITE" id="PS50862">
    <property type="entry name" value="AA_TRNA_LIGASE_II"/>
    <property type="match status" value="1"/>
</dbReference>
<dbReference type="Pfam" id="PF03129">
    <property type="entry name" value="HGTP_anticodon"/>
    <property type="match status" value="1"/>
</dbReference>
<comment type="subunit">
    <text evidence="2 10">Homodimer.</text>
</comment>
<dbReference type="InterPro" id="IPR002316">
    <property type="entry name" value="Pro-tRNA-ligase_IIa"/>
</dbReference>
<dbReference type="Gene3D" id="3.40.50.800">
    <property type="entry name" value="Anticodon-binding domain"/>
    <property type="match status" value="1"/>
</dbReference>